<proteinExistence type="predicted"/>
<reference evidence="1 3" key="2">
    <citation type="journal article" date="2005" name="J. Bacteriol.">
        <title>The genome of S-PM2, a 'photosynthetic' T4-type bacteriophage that infects marine Synechococcus strains.</title>
        <authorList>
            <person name="Mann N.H."/>
            <person name="Clokie M.R."/>
            <person name="Millard A."/>
            <person name="Cook A."/>
            <person name="Wilson W.H."/>
            <person name="Wheatley P.J."/>
            <person name="Letarov A."/>
            <person name="Krisch H.M."/>
        </authorList>
    </citation>
    <scope>NUCLEOTIDE SEQUENCE</scope>
</reference>
<gene>
    <name evidence="2" type="ORF">S-PM2d070</name>
    <name evidence="1" type="ORF">S-PM2p070</name>
</gene>
<accession>Q5GQV0</accession>
<dbReference type="EMBL" id="LN828717">
    <property type="protein sequence ID" value="CFW42184.1"/>
    <property type="molecule type" value="Genomic_DNA"/>
</dbReference>
<organismHost>
    <name type="scientific">Synechococcus</name>
    <dbReference type="NCBI Taxonomy" id="1129"/>
</organismHost>
<dbReference type="Proteomes" id="UP000246186">
    <property type="component" value="Genome"/>
</dbReference>
<reference evidence="2" key="4">
    <citation type="submission" date="2015-02" db="EMBL/GenBank/DDBJ databases">
        <authorList>
            <person name="Chooi Y.-H."/>
        </authorList>
    </citation>
    <scope>NUCLEOTIDE SEQUENCE</scope>
</reference>
<evidence type="ECO:0000313" key="2">
    <source>
        <dbReference type="EMBL" id="CFW42184.1"/>
    </source>
</evidence>
<dbReference type="EMBL" id="AJ630128">
    <property type="protein sequence ID" value="CAF34134.1"/>
    <property type="molecule type" value="Genomic_DNA"/>
</dbReference>
<organism evidence="1 3">
    <name type="scientific">Synechococcus phage S-PM2</name>
    <dbReference type="NCBI Taxonomy" id="238854"/>
    <lineage>
        <taxon>Viruses</taxon>
        <taxon>Duplodnaviria</taxon>
        <taxon>Heunggongvirae</taxon>
        <taxon>Uroviricota</taxon>
        <taxon>Caudoviricetes</taxon>
        <taxon>Pantevenvirales</taxon>
        <taxon>Kyanoviridae</taxon>
        <taxon>Nodensvirus</taxon>
        <taxon>Nodensvirus spm2</taxon>
    </lineage>
</organism>
<dbReference type="KEGG" id="vg:3260349"/>
<reference evidence="1 3" key="1">
    <citation type="journal article" date="2004" name="Proc. Natl. Acad. Sci. U.S.A.">
        <title>Genetic organization of the psbAD region in phages infecting marine Synechococcus strains.</title>
        <authorList>
            <person name="Millard A."/>
            <person name="Clokie M.R."/>
            <person name="Shub D.A."/>
            <person name="Mann N.H."/>
        </authorList>
    </citation>
    <scope>NUCLEOTIDE SEQUENCE [LARGE SCALE GENOMIC DNA]</scope>
</reference>
<evidence type="ECO:0000313" key="1">
    <source>
        <dbReference type="EMBL" id="CAF34134.1"/>
    </source>
</evidence>
<reference evidence="2 4" key="3">
    <citation type="journal article" date="2015" name="PLoS ONE">
        <title>Spontaneous Deletion of an "ORFanage" Region Facilitates Host Adaptation in a "Photosynthetic" Cyanophage.</title>
        <authorList>
            <person name="Puxty R.J."/>
            <person name="Perez-Sepulveda B."/>
            <person name="Rihtman B."/>
            <person name="Evans D.J."/>
            <person name="Millard A.D."/>
            <person name="Scanlan D.J."/>
        </authorList>
    </citation>
    <scope>NUCLEOTIDE SEQUENCE [LARGE SCALE GENOMIC DNA]</scope>
</reference>
<name>Q5GQV0_BPSYP</name>
<sequence length="66" mass="7926">MMYQLRIGFDSFKDALYWWGENEYPAFWVELNSGYYQLNPKEYQEIMLGEGYADVVYTIDGEVYTN</sequence>
<evidence type="ECO:0000313" key="3">
    <source>
        <dbReference type="Proteomes" id="UP000000994"/>
    </source>
</evidence>
<evidence type="ECO:0000313" key="4">
    <source>
        <dbReference type="Proteomes" id="UP000246186"/>
    </source>
</evidence>
<keyword evidence="3" id="KW-1185">Reference proteome</keyword>
<dbReference type="Proteomes" id="UP000000994">
    <property type="component" value="Segment"/>
</dbReference>
<dbReference type="RefSeq" id="YP_195104.1">
    <property type="nucleotide sequence ID" value="NC_006820.1"/>
</dbReference>
<protein>
    <submittedName>
        <fullName evidence="1">Hypothetical-Protein / belonging to T4-LIKE GC: 811</fullName>
    </submittedName>
</protein>